<keyword evidence="3 6" id="KW-0812">Transmembrane</keyword>
<feature type="transmembrane region" description="Helical" evidence="6">
    <location>
        <begin position="383"/>
        <end position="405"/>
    </location>
</feature>
<keyword evidence="2" id="KW-1003">Cell membrane</keyword>
<feature type="transmembrane region" description="Helical" evidence="6">
    <location>
        <begin position="25"/>
        <end position="44"/>
    </location>
</feature>
<evidence type="ECO:0000259" key="7">
    <source>
        <dbReference type="Pfam" id="PF03772"/>
    </source>
</evidence>
<feature type="transmembrane region" description="Helical" evidence="6">
    <location>
        <begin position="258"/>
        <end position="276"/>
    </location>
</feature>
<gene>
    <name evidence="8" type="ORF">NG665_05010</name>
</gene>
<evidence type="ECO:0000256" key="5">
    <source>
        <dbReference type="ARBA" id="ARBA00023136"/>
    </source>
</evidence>
<evidence type="ECO:0000256" key="4">
    <source>
        <dbReference type="ARBA" id="ARBA00022989"/>
    </source>
</evidence>
<reference evidence="8" key="1">
    <citation type="submission" date="2022-06" db="EMBL/GenBank/DDBJ databases">
        <title>Complete Genome Sequence of Arcanobacterium pinnipediorum strain DSM 28752 isolated from a harbour seal.</title>
        <authorList>
            <person name="Borowiak M."/>
            <person name="Kreitlow A."/>
            <person name="Alssahen M."/>
            <person name="Malorny B."/>
            <person name="Laemmler C."/>
            <person name="Prenger-Berninghoff E."/>
            <person name="Siebert U."/>
            <person name="Ploetz M."/>
            <person name="Abdulmawjood A."/>
        </authorList>
    </citation>
    <scope>NUCLEOTIDE SEQUENCE</scope>
    <source>
        <strain evidence="8">DSM 28752</strain>
    </source>
</reference>
<dbReference type="InterPro" id="IPR004477">
    <property type="entry name" value="ComEC_N"/>
</dbReference>
<evidence type="ECO:0000256" key="6">
    <source>
        <dbReference type="SAM" id="Phobius"/>
    </source>
</evidence>
<dbReference type="RefSeq" id="WP_252672570.1">
    <property type="nucleotide sequence ID" value="NZ_CP099547.1"/>
</dbReference>
<dbReference type="InterPro" id="IPR052159">
    <property type="entry name" value="Competence_DNA_uptake"/>
</dbReference>
<dbReference type="Pfam" id="PF03772">
    <property type="entry name" value="Competence"/>
    <property type="match status" value="1"/>
</dbReference>
<name>A0ABY5AFI6_9ACTO</name>
<feature type="transmembrane region" description="Helical" evidence="6">
    <location>
        <begin position="288"/>
        <end position="313"/>
    </location>
</feature>
<evidence type="ECO:0000313" key="8">
    <source>
        <dbReference type="EMBL" id="USR78756.1"/>
    </source>
</evidence>
<evidence type="ECO:0000256" key="3">
    <source>
        <dbReference type="ARBA" id="ARBA00022692"/>
    </source>
</evidence>
<keyword evidence="5 6" id="KW-0472">Membrane</keyword>
<feature type="transmembrane region" description="Helical" evidence="6">
    <location>
        <begin position="443"/>
        <end position="463"/>
    </location>
</feature>
<dbReference type="Proteomes" id="UP001056109">
    <property type="component" value="Chromosome"/>
</dbReference>
<keyword evidence="4 6" id="KW-1133">Transmembrane helix</keyword>
<feature type="domain" description="ComEC/Rec2-related protein" evidence="7">
    <location>
        <begin position="210"/>
        <end position="463"/>
    </location>
</feature>
<accession>A0ABY5AFI6</accession>
<dbReference type="NCBIfam" id="TIGR00360">
    <property type="entry name" value="ComEC_N-term"/>
    <property type="match status" value="1"/>
</dbReference>
<evidence type="ECO:0000256" key="2">
    <source>
        <dbReference type="ARBA" id="ARBA00022475"/>
    </source>
</evidence>
<dbReference type="EMBL" id="CP099547">
    <property type="protein sequence ID" value="USR78756.1"/>
    <property type="molecule type" value="Genomic_DNA"/>
</dbReference>
<feature type="transmembrane region" description="Helical" evidence="6">
    <location>
        <begin position="227"/>
        <end position="252"/>
    </location>
</feature>
<feature type="transmembrane region" description="Helical" evidence="6">
    <location>
        <begin position="325"/>
        <end position="348"/>
    </location>
</feature>
<dbReference type="PANTHER" id="PTHR30619">
    <property type="entry name" value="DNA INTERNALIZATION/COMPETENCE PROTEIN COMEC/REC2"/>
    <property type="match status" value="1"/>
</dbReference>
<organism evidence="8 9">
    <name type="scientific">Arcanobacterium pinnipediorum</name>
    <dbReference type="NCBI Taxonomy" id="1503041"/>
    <lineage>
        <taxon>Bacteria</taxon>
        <taxon>Bacillati</taxon>
        <taxon>Actinomycetota</taxon>
        <taxon>Actinomycetes</taxon>
        <taxon>Actinomycetales</taxon>
        <taxon>Actinomycetaceae</taxon>
        <taxon>Arcanobacterium</taxon>
    </lineage>
</organism>
<sequence length="478" mass="51307">MSAQDYRLAMPALASWWTVLLGPQYALYIGSFSLVLIVLLSIGVGRKTLSRYTPTIFVVCLAGCCASMTTTIHHEAAQRGLIAYVYDLQLSVTATGRIESFPIDAQGSTRFIFRTFEAQAGADYEQSQSLLDVKISGSANVERYDVVQIEGVVEKCQYQGISDMCFSARTLRLVQPAQGWHGYVGRIHKALQSYDESTAVVHDALLTGIAIGDDSRLPQSYREKMRVLGLAHLTAVSGAHISMIILIVVMLVGWRWPVITGLSSCVAIVGLTTVVDPQPSVSRAALMGLLYSLGIGMRYSVTAFPLLALTVIVSSLFEPNIARSLGFILSVIAVAAIVAGGAPVAKYLSTIMPKWVGETIAVPYIAGVVTIPLIAGFQQELSVFSVIANVLVAPVIFPLTILGLVGGFLMPLIPALATYFLAIAQVCSGWIDIVVELVPVLSFTPYITGLIVSILGLIALYAVHRRYGVAKIATDVGY</sequence>
<comment type="subcellular location">
    <subcellularLocation>
        <location evidence="1">Cell membrane</location>
        <topology evidence="1">Multi-pass membrane protein</topology>
    </subcellularLocation>
</comment>
<keyword evidence="9" id="KW-1185">Reference proteome</keyword>
<proteinExistence type="predicted"/>
<protein>
    <submittedName>
        <fullName evidence="8">ComEC/Rec2 family competence protein</fullName>
    </submittedName>
</protein>
<dbReference type="PANTHER" id="PTHR30619:SF7">
    <property type="entry name" value="BETA-LACTAMASE DOMAIN PROTEIN"/>
    <property type="match status" value="1"/>
</dbReference>
<evidence type="ECO:0000313" key="9">
    <source>
        <dbReference type="Proteomes" id="UP001056109"/>
    </source>
</evidence>
<evidence type="ECO:0000256" key="1">
    <source>
        <dbReference type="ARBA" id="ARBA00004651"/>
    </source>
</evidence>
<feature type="transmembrane region" description="Helical" evidence="6">
    <location>
        <begin position="360"/>
        <end position="377"/>
    </location>
</feature>